<accession>A0A8I0EXV5</accession>
<evidence type="ECO:0000313" key="1">
    <source>
        <dbReference type="EMBL" id="MBC9227150.1"/>
    </source>
</evidence>
<evidence type="ECO:0000313" key="2">
    <source>
        <dbReference type="Proteomes" id="UP000620591"/>
    </source>
</evidence>
<comment type="caution">
    <text evidence="1">The sequence shown here is derived from an EMBL/GenBank/DDBJ whole genome shotgun (WGS) entry which is preliminary data.</text>
</comment>
<organism evidence="1 2">
    <name type="scientific">Aeromicrobium senzhongii</name>
    <dbReference type="NCBI Taxonomy" id="2663859"/>
    <lineage>
        <taxon>Bacteria</taxon>
        <taxon>Bacillati</taxon>
        <taxon>Actinomycetota</taxon>
        <taxon>Actinomycetes</taxon>
        <taxon>Propionibacteriales</taxon>
        <taxon>Nocardioidaceae</taxon>
        <taxon>Aeromicrobium</taxon>
    </lineage>
</organism>
<proteinExistence type="predicted"/>
<reference evidence="1" key="1">
    <citation type="submission" date="2020-09" db="EMBL/GenBank/DDBJ databases">
        <title>Novel species in genus Aeromicrobium.</title>
        <authorList>
            <person name="Zhang G."/>
        </authorList>
    </citation>
    <scope>NUCLEOTIDE SEQUENCE</scope>
    <source>
        <strain evidence="1">Zg-636</strain>
    </source>
</reference>
<dbReference type="AlphaFoldDB" id="A0A8I0EXV5"/>
<dbReference type="Proteomes" id="UP000620591">
    <property type="component" value="Unassembled WGS sequence"/>
</dbReference>
<gene>
    <name evidence="1" type="ORF">IBG24_12580</name>
</gene>
<dbReference type="EMBL" id="JACTVM010000003">
    <property type="protein sequence ID" value="MBC9227150.1"/>
    <property type="molecule type" value="Genomic_DNA"/>
</dbReference>
<protein>
    <submittedName>
        <fullName evidence="1">Uncharacterized protein</fullName>
    </submittedName>
</protein>
<dbReference type="RefSeq" id="WP_187769772.1">
    <property type="nucleotide sequence ID" value="NZ_JACTVM010000003.1"/>
</dbReference>
<name>A0A8I0EXV5_9ACTN</name>
<sequence length="163" mass="17958">MEFNHQDTYVRDETKRLTASGELIPRALLLPYLALLAERSPEKVLVEHQSRGKQTVIAVHAILGRTLIRVCGSGPAGWENPHPQAPKPATLEADAFDIACLQRAEVLPDGRIEAEGAVDRYEPVIRFHILNHVGIDIPHCDSGRALSEVTAFQLALLERLGSN</sequence>